<dbReference type="EMBL" id="JALBCA010000131">
    <property type="protein sequence ID" value="KAI2382304.1"/>
    <property type="molecule type" value="Genomic_DNA"/>
</dbReference>
<gene>
    <name evidence="1" type="ORF">LOY88_006147</name>
</gene>
<protein>
    <submittedName>
        <fullName evidence="1">Uncharacterized protein</fullName>
    </submittedName>
</protein>
<proteinExistence type="predicted"/>
<sequence length="609" mass="68383">MIISSRRDPYKMGARRAPTPSNIRVAPPPSKQSLRIPFIDSPLPSPSLPSFFPRRPTKPSRSRIQKSWRVFGVLAGCCIAITWLLYPFWRIGRSFNPAQPLSNRDAYEIVGSNVLPDMPGPVMVMDKKNHARWTIYMPMQNSLQTSPSDYARICMETEELAHHVAQTRNPNSESIISQRGGFYNWDRNFIDVADAQDQDLLPRAPNFQHNPYQAVGWEQNESKADLPLCKKSLTFVLQSDNAGLGATLMGLWMSYGLAKEEGRAFFIDDSNWGYGRYTSYFRPPPVPACRPPPTSQRIPCPMQARHLLVSPSTTRWVFDSNFSEKFENRHQLGVDKQRPIFEFLRTGYEALFQLNDQDQGHYDRRVKQLNTIENKPQVGIHVRRGDCHPLELQYENSYIPLAVYTQQAEELVKTLTGSNLPSSESGTTIVASDDPDIYSAPEVIHAQKAQSSISLVSKSTLKAGGTGQGSSLDSNSGWEGGFFNSLFWSLGSPLSRPVAEYSPPPSRYPASASSPDIDVQSQLADQTKLSPANQEFRFQPPQNALRLREFVARAYLLDLAILGSSDAVVCGVSSSSCRLLAVMLGWEKAIKQKQWKNIDGSLQWEAFIW</sequence>
<organism evidence="1">
    <name type="scientific">Ophidiomyces ophidiicola</name>
    <dbReference type="NCBI Taxonomy" id="1387563"/>
    <lineage>
        <taxon>Eukaryota</taxon>
        <taxon>Fungi</taxon>
        <taxon>Dikarya</taxon>
        <taxon>Ascomycota</taxon>
        <taxon>Pezizomycotina</taxon>
        <taxon>Eurotiomycetes</taxon>
        <taxon>Eurotiomycetidae</taxon>
        <taxon>Onygenales</taxon>
        <taxon>Onygenaceae</taxon>
        <taxon>Ophidiomyces</taxon>
    </lineage>
</organism>
<accession>A0ACB8UP43</accession>
<evidence type="ECO:0000313" key="1">
    <source>
        <dbReference type="EMBL" id="KAI2382304.1"/>
    </source>
</evidence>
<reference evidence="1" key="1">
    <citation type="journal article" date="2022" name="bioRxiv">
        <title>Population genetic analysis of Ophidiomyces ophidiicola, the causative agent of snake fungal disease, indicates recent introductions to the USA.</title>
        <authorList>
            <person name="Ladner J.T."/>
            <person name="Palmer J.M."/>
            <person name="Ettinger C.L."/>
            <person name="Stajich J.E."/>
            <person name="Farrell T.M."/>
            <person name="Glorioso B.M."/>
            <person name="Lawson B."/>
            <person name="Price S.J."/>
            <person name="Stengle A.G."/>
            <person name="Grear D.A."/>
            <person name="Lorch J.M."/>
        </authorList>
    </citation>
    <scope>NUCLEOTIDE SEQUENCE</scope>
    <source>
        <strain evidence="1">NWHC 24266-5</strain>
    </source>
</reference>
<comment type="caution">
    <text evidence="1">The sequence shown here is derived from an EMBL/GenBank/DDBJ whole genome shotgun (WGS) entry which is preliminary data.</text>
</comment>
<name>A0ACB8UP43_9EURO</name>